<evidence type="ECO:0000313" key="1">
    <source>
        <dbReference type="EMBL" id="EER15686.1"/>
    </source>
</evidence>
<dbReference type="GeneID" id="9046523"/>
<proteinExistence type="predicted"/>
<feature type="non-terminal residue" evidence="1">
    <location>
        <position position="160"/>
    </location>
</feature>
<gene>
    <name evidence="1" type="ORF">Pmar_PMAR025248</name>
</gene>
<sequence length="160" mass="16860">MGPAASPREGKSSAAVVDAAAAAASGRPSGGSLLTNERLLGPSTGPRYAFCLRSNVFSQYYISESRFPDSLIIPSAFEWPLELCLVVQPGPGVPFPSTLPWYCGAQDRTKKVAASKSGSSPKQSGKSEARIVGEPLKVLEVDLRGDCIEGIQISYKDAGR</sequence>
<name>C5KIK7_PERM5</name>
<dbReference type="EMBL" id="GG673290">
    <property type="protein sequence ID" value="EER15686.1"/>
    <property type="molecule type" value="Genomic_DNA"/>
</dbReference>
<organism evidence="2">
    <name type="scientific">Perkinsus marinus (strain ATCC 50983 / TXsc)</name>
    <dbReference type="NCBI Taxonomy" id="423536"/>
    <lineage>
        <taxon>Eukaryota</taxon>
        <taxon>Sar</taxon>
        <taxon>Alveolata</taxon>
        <taxon>Perkinsozoa</taxon>
        <taxon>Perkinsea</taxon>
        <taxon>Perkinsida</taxon>
        <taxon>Perkinsidae</taxon>
        <taxon>Perkinsus</taxon>
    </lineage>
</organism>
<evidence type="ECO:0000313" key="2">
    <source>
        <dbReference type="Proteomes" id="UP000007800"/>
    </source>
</evidence>
<keyword evidence="2" id="KW-1185">Reference proteome</keyword>
<dbReference type="AlphaFoldDB" id="C5KIK7"/>
<reference evidence="1 2" key="1">
    <citation type="submission" date="2008-07" db="EMBL/GenBank/DDBJ databases">
        <authorList>
            <person name="El-Sayed N."/>
            <person name="Caler E."/>
            <person name="Inman J."/>
            <person name="Amedeo P."/>
            <person name="Hass B."/>
            <person name="Wortman J."/>
        </authorList>
    </citation>
    <scope>NUCLEOTIDE SEQUENCE [LARGE SCALE GENOMIC DNA]</scope>
    <source>
        <strain evidence="2">ATCC 50983 / TXsc</strain>
    </source>
</reference>
<dbReference type="Proteomes" id="UP000007800">
    <property type="component" value="Unassembled WGS sequence"/>
</dbReference>
<protein>
    <submittedName>
        <fullName evidence="1">Uncharacterized protein</fullName>
    </submittedName>
</protein>
<dbReference type="InParanoid" id="C5KIK7"/>
<dbReference type="RefSeq" id="XP_002783890.1">
    <property type="nucleotide sequence ID" value="XM_002783844.1"/>
</dbReference>
<accession>C5KIK7</accession>